<dbReference type="EMBL" id="CM047587">
    <property type="protein sequence ID" value="KAI9906898.1"/>
    <property type="molecule type" value="Genomic_DNA"/>
</dbReference>
<reference evidence="1 2" key="1">
    <citation type="journal article" date="2022" name="bioRxiv">
        <title>The genome of the oomycete Peronosclerospora sorghi, a cosmopolitan pathogen of maize and sorghum, is inflated with dispersed pseudogenes.</title>
        <authorList>
            <person name="Fletcher K."/>
            <person name="Martin F."/>
            <person name="Isakeit T."/>
            <person name="Cavanaugh K."/>
            <person name="Magill C."/>
            <person name="Michelmore R."/>
        </authorList>
    </citation>
    <scope>NUCLEOTIDE SEQUENCE [LARGE SCALE GENOMIC DNA]</scope>
    <source>
        <strain evidence="1">P6</strain>
    </source>
</reference>
<gene>
    <name evidence="1" type="ORF">PsorP6_003380</name>
</gene>
<comment type="caution">
    <text evidence="1">The sequence shown here is derived from an EMBL/GenBank/DDBJ whole genome shotgun (WGS) entry which is preliminary data.</text>
</comment>
<sequence length="75" mass="8732">MEEDTVGVEKTKKGSVIRKQRMRTPRVDEEGVRWLGAHDLTLFVGRTVRDAYKKAKAKLFEVARRARHLKHVEES</sequence>
<evidence type="ECO:0000313" key="2">
    <source>
        <dbReference type="Proteomes" id="UP001163321"/>
    </source>
</evidence>
<proteinExistence type="predicted"/>
<evidence type="ECO:0000313" key="1">
    <source>
        <dbReference type="EMBL" id="KAI9906898.1"/>
    </source>
</evidence>
<dbReference type="Proteomes" id="UP001163321">
    <property type="component" value="Chromosome 8"/>
</dbReference>
<name>A0ACC0VLZ7_9STRA</name>
<accession>A0ACC0VLZ7</accession>
<protein>
    <submittedName>
        <fullName evidence="1">Uncharacterized protein</fullName>
    </submittedName>
</protein>
<organism evidence="1 2">
    <name type="scientific">Peronosclerospora sorghi</name>
    <dbReference type="NCBI Taxonomy" id="230839"/>
    <lineage>
        <taxon>Eukaryota</taxon>
        <taxon>Sar</taxon>
        <taxon>Stramenopiles</taxon>
        <taxon>Oomycota</taxon>
        <taxon>Peronosporomycetes</taxon>
        <taxon>Peronosporales</taxon>
        <taxon>Peronosporaceae</taxon>
        <taxon>Peronosclerospora</taxon>
    </lineage>
</organism>
<keyword evidence="2" id="KW-1185">Reference proteome</keyword>